<dbReference type="AlphaFoldDB" id="A0A378PJZ7"/>
<reference evidence="1 2" key="1">
    <citation type="submission" date="2018-06" db="EMBL/GenBank/DDBJ databases">
        <authorList>
            <consortium name="Pathogen Informatics"/>
            <person name="Doyle S."/>
        </authorList>
    </citation>
    <scope>NUCLEOTIDE SEQUENCE [LARGE SCALE GENOMIC DNA]</scope>
    <source>
        <strain evidence="1 2">NCTC11227</strain>
    </source>
</reference>
<name>A0A378PJZ7_9GAMM</name>
<sequence length="51" mass="5840">MEFGFGFAVVLLISFLFFKKVVNKLNSVLVEYLNAAEKHAKRLGESFDKDE</sequence>
<dbReference type="EMBL" id="UGPW01000001">
    <property type="protein sequence ID" value="STY87085.1"/>
    <property type="molecule type" value="Genomic_DNA"/>
</dbReference>
<proteinExistence type="predicted"/>
<organism evidence="1 2">
    <name type="scientific">Moraxella ovis</name>
    <dbReference type="NCBI Taxonomy" id="29433"/>
    <lineage>
        <taxon>Bacteria</taxon>
        <taxon>Pseudomonadati</taxon>
        <taxon>Pseudomonadota</taxon>
        <taxon>Gammaproteobacteria</taxon>
        <taxon>Moraxellales</taxon>
        <taxon>Moraxellaceae</taxon>
        <taxon>Moraxella</taxon>
    </lineage>
</organism>
<dbReference type="Proteomes" id="UP000255102">
    <property type="component" value="Unassembled WGS sequence"/>
</dbReference>
<evidence type="ECO:0000313" key="2">
    <source>
        <dbReference type="Proteomes" id="UP000255102"/>
    </source>
</evidence>
<protein>
    <submittedName>
        <fullName evidence="1">Uncharacterized protein</fullName>
    </submittedName>
</protein>
<gene>
    <name evidence="1" type="ORF">NCTC11227_01084</name>
</gene>
<evidence type="ECO:0000313" key="1">
    <source>
        <dbReference type="EMBL" id="STY87085.1"/>
    </source>
</evidence>
<accession>A0A378PJZ7</accession>